<dbReference type="Gene3D" id="2.40.160.20">
    <property type="match status" value="1"/>
</dbReference>
<dbReference type="GO" id="GO:0016787">
    <property type="term" value="F:hydrolase activity"/>
    <property type="evidence" value="ECO:0007669"/>
    <property type="project" value="UniProtKB-KW"/>
</dbReference>
<reference evidence="2 3" key="2">
    <citation type="submission" date="2019-02" db="EMBL/GenBank/DDBJ databases">
        <title>'Lichenibacterium ramalinii' gen. nov. sp. nov., 'Lichenibacterium minor' gen. nov. sp. nov.</title>
        <authorList>
            <person name="Pankratov T."/>
        </authorList>
    </citation>
    <scope>NUCLEOTIDE SEQUENCE [LARGE SCALE GENOMIC DNA]</scope>
    <source>
        <strain evidence="2 3">RmlP001</strain>
    </source>
</reference>
<proteinExistence type="predicted"/>
<accession>A0A4Q2R9A6</accession>
<keyword evidence="2" id="KW-0378">Hydrolase</keyword>
<feature type="chain" id="PRO_5020385539" evidence="1">
    <location>
        <begin position="26"/>
        <end position="206"/>
    </location>
</feature>
<feature type="signal peptide" evidence="1">
    <location>
        <begin position="1"/>
        <end position="25"/>
    </location>
</feature>
<name>A0A4Q2R9A6_9HYPH</name>
<keyword evidence="3" id="KW-1185">Reference proteome</keyword>
<gene>
    <name evidence="2" type="ORF">D3272_16685</name>
</gene>
<sequence>MMLNRFGRALAAGLLACGSASPLLAADLPARTAPLPTFVAPSLVPASPYGILSEVRFGVLAHGVDEHEFGTVDVNGEILTVKPTHLQGAWDYLVPRFHLGGNLNTSGRTSDVYGGVTWQFPVYGRFFGELGFGGDLNDGNTSKVFPKGNTDIRVGCVANFRESASLGYHLDDHWNVMAFAEHASNAGLCAHNEGITAIGGRVGYVF</sequence>
<dbReference type="InterPro" id="IPR018550">
    <property type="entry name" value="Lipid-A_deacylase-rel"/>
</dbReference>
<evidence type="ECO:0000313" key="3">
    <source>
        <dbReference type="Proteomes" id="UP000289411"/>
    </source>
</evidence>
<evidence type="ECO:0000313" key="2">
    <source>
        <dbReference type="EMBL" id="RYB03398.1"/>
    </source>
</evidence>
<dbReference type="Pfam" id="PF09411">
    <property type="entry name" value="PagL"/>
    <property type="match status" value="1"/>
</dbReference>
<protein>
    <submittedName>
        <fullName evidence="2">Acyloxyacyl hydrolase</fullName>
    </submittedName>
</protein>
<dbReference type="EMBL" id="QYBC01000014">
    <property type="protein sequence ID" value="RYB03398.1"/>
    <property type="molecule type" value="Genomic_DNA"/>
</dbReference>
<organism evidence="2 3">
    <name type="scientific">Lichenibacterium ramalinae</name>
    <dbReference type="NCBI Taxonomy" id="2316527"/>
    <lineage>
        <taxon>Bacteria</taxon>
        <taxon>Pseudomonadati</taxon>
        <taxon>Pseudomonadota</taxon>
        <taxon>Alphaproteobacteria</taxon>
        <taxon>Hyphomicrobiales</taxon>
        <taxon>Lichenihabitantaceae</taxon>
        <taxon>Lichenibacterium</taxon>
    </lineage>
</organism>
<dbReference type="RefSeq" id="WP_129220352.1">
    <property type="nucleotide sequence ID" value="NZ_QYBC01000014.1"/>
</dbReference>
<comment type="caution">
    <text evidence="2">The sequence shown here is derived from an EMBL/GenBank/DDBJ whole genome shotgun (WGS) entry which is preliminary data.</text>
</comment>
<dbReference type="Proteomes" id="UP000289411">
    <property type="component" value="Unassembled WGS sequence"/>
</dbReference>
<dbReference type="AlphaFoldDB" id="A0A4Q2R9A6"/>
<keyword evidence="1" id="KW-0732">Signal</keyword>
<evidence type="ECO:0000256" key="1">
    <source>
        <dbReference type="SAM" id="SignalP"/>
    </source>
</evidence>
<reference evidence="2 3" key="1">
    <citation type="submission" date="2018-09" db="EMBL/GenBank/DDBJ databases">
        <authorList>
            <person name="Grouzdev D.S."/>
            <person name="Krutkina M.S."/>
        </authorList>
    </citation>
    <scope>NUCLEOTIDE SEQUENCE [LARGE SCALE GENOMIC DNA]</scope>
    <source>
        <strain evidence="2 3">RmlP001</strain>
    </source>
</reference>
<dbReference type="OrthoDB" id="8112769at2"/>